<sequence length="87" mass="9842">MFFTLSTLYVKALALPDAESELKEPVDISFPKPLVGFEEHDAYAMIFDPYQDKESVIGLLSDDVSDIYLDVMRGLLLYKQGDYTEAV</sequence>
<organism evidence="1 2">
    <name type="scientific">Planococcus shixiaomingii</name>
    <dbReference type="NCBI Taxonomy" id="3058393"/>
    <lineage>
        <taxon>Bacteria</taxon>
        <taxon>Bacillati</taxon>
        <taxon>Bacillota</taxon>
        <taxon>Bacilli</taxon>
        <taxon>Bacillales</taxon>
        <taxon>Caryophanaceae</taxon>
        <taxon>Planococcus</taxon>
    </lineage>
</organism>
<evidence type="ECO:0000313" key="1">
    <source>
        <dbReference type="EMBL" id="MDN7240662.1"/>
    </source>
</evidence>
<accession>A0ABT8MYE2</accession>
<proteinExistence type="predicted"/>
<reference evidence="1 2" key="1">
    <citation type="submission" date="2023-06" db="EMBL/GenBank/DDBJ databases">
        <title>Novel species in genus Planococcus.</title>
        <authorList>
            <person name="Ning S."/>
        </authorList>
    </citation>
    <scope>NUCLEOTIDE SEQUENCE [LARGE SCALE GENOMIC DNA]</scope>
    <source>
        <strain evidence="1 2">N028</strain>
    </source>
</reference>
<keyword evidence="2" id="KW-1185">Reference proteome</keyword>
<gene>
    <name evidence="1" type="ORF">QWY14_02620</name>
</gene>
<dbReference type="Gene3D" id="1.20.120.1550">
    <property type="entry name" value="Protein of unknown function DUF5063"/>
    <property type="match status" value="1"/>
</dbReference>
<dbReference type="InterPro" id="IPR038312">
    <property type="entry name" value="DUF5063_sf"/>
</dbReference>
<comment type="caution">
    <text evidence="1">The sequence shown here is derived from an EMBL/GenBank/DDBJ whole genome shotgun (WGS) entry which is preliminary data.</text>
</comment>
<dbReference type="EMBL" id="JAUJWV010000001">
    <property type="protein sequence ID" value="MDN7240662.1"/>
    <property type="molecule type" value="Genomic_DNA"/>
</dbReference>
<name>A0ABT8MYE2_9BACL</name>
<dbReference type="Proteomes" id="UP001172055">
    <property type="component" value="Unassembled WGS sequence"/>
</dbReference>
<protein>
    <submittedName>
        <fullName evidence="1">DUF5063 domain-containing protein</fullName>
    </submittedName>
</protein>
<dbReference type="InterPro" id="IPR032025">
    <property type="entry name" value="DUF5063"/>
</dbReference>
<evidence type="ECO:0000313" key="2">
    <source>
        <dbReference type="Proteomes" id="UP001172055"/>
    </source>
</evidence>
<dbReference type="Pfam" id="PF16702">
    <property type="entry name" value="DUF5063"/>
    <property type="match status" value="1"/>
</dbReference>